<keyword evidence="1" id="KW-1133">Transmembrane helix</keyword>
<gene>
    <name evidence="2" type="ORF">IMCC3317_28610</name>
</gene>
<evidence type="ECO:0000313" key="3">
    <source>
        <dbReference type="Proteomes" id="UP000464657"/>
    </source>
</evidence>
<organism evidence="2 3">
    <name type="scientific">Kordia antarctica</name>
    <dbReference type="NCBI Taxonomy" id="1218801"/>
    <lineage>
        <taxon>Bacteria</taxon>
        <taxon>Pseudomonadati</taxon>
        <taxon>Bacteroidota</taxon>
        <taxon>Flavobacteriia</taxon>
        <taxon>Flavobacteriales</taxon>
        <taxon>Flavobacteriaceae</taxon>
        <taxon>Kordia</taxon>
    </lineage>
</organism>
<feature type="transmembrane region" description="Helical" evidence="1">
    <location>
        <begin position="321"/>
        <end position="339"/>
    </location>
</feature>
<keyword evidence="1" id="KW-0812">Transmembrane</keyword>
<keyword evidence="3" id="KW-1185">Reference proteome</keyword>
<dbReference type="EMBL" id="CP019288">
    <property type="protein sequence ID" value="QHI37482.1"/>
    <property type="molecule type" value="Genomic_DNA"/>
</dbReference>
<feature type="transmembrane region" description="Helical" evidence="1">
    <location>
        <begin position="59"/>
        <end position="76"/>
    </location>
</feature>
<keyword evidence="1" id="KW-0472">Membrane</keyword>
<dbReference type="RefSeq" id="WP_160130104.1">
    <property type="nucleotide sequence ID" value="NZ_CP019288.1"/>
</dbReference>
<sequence>MSENIQNTPTPQKSTEVDLGELFRMIGRAMSRFFAFLRSAFLFVLDLIIRALIIVRVHIVKFIIVGILSVAIGWFIDSRQPIVYGSNMTVQTNFGSERQLYSNIRYYNGLVLQGDSIALAKVFAITVPQASQLKGVFIKPNISEIEMLKRYDEFRKETDSSNVADQIDYDLFKKSIDPLDFTRHELGIVSGEQNVFGLLQARLITENVENEYIKKQKEIMIRNLDATEEALKKRLDKIDTLRAVYNKAIQSEAGKTSLAQTQIQMSSSSIKTNEIELFSLDENISARLRQIAEDREFKGQTINVLSNFSDGAQIRNFYESYLFRIPIVTLLLLFVFILLRELNKYLNTYAENRRSNA</sequence>
<name>A0A7L4ZLG5_9FLAO</name>
<feature type="transmembrane region" description="Helical" evidence="1">
    <location>
        <begin position="33"/>
        <end position="53"/>
    </location>
</feature>
<dbReference type="KEGG" id="kan:IMCC3317_28610"/>
<proteinExistence type="predicted"/>
<accession>A0A7L4ZLG5</accession>
<dbReference type="Proteomes" id="UP000464657">
    <property type="component" value="Chromosome"/>
</dbReference>
<reference evidence="2 3" key="1">
    <citation type="journal article" date="2013" name="Int. J. Syst. Evol. Microbiol.">
        <title>Kordia antarctica sp. nov., isolated from Antarctic seawater.</title>
        <authorList>
            <person name="Baek K."/>
            <person name="Choi A."/>
            <person name="Kang I."/>
            <person name="Lee K."/>
            <person name="Cho J.C."/>
        </authorList>
    </citation>
    <scope>NUCLEOTIDE SEQUENCE [LARGE SCALE GENOMIC DNA]</scope>
    <source>
        <strain evidence="2 3">IMCC3317</strain>
    </source>
</reference>
<dbReference type="AlphaFoldDB" id="A0A7L4ZLG5"/>
<protein>
    <submittedName>
        <fullName evidence="2">Uncharacterized protein</fullName>
    </submittedName>
</protein>
<evidence type="ECO:0000313" key="2">
    <source>
        <dbReference type="EMBL" id="QHI37482.1"/>
    </source>
</evidence>
<dbReference type="OrthoDB" id="1452530at2"/>
<evidence type="ECO:0000256" key="1">
    <source>
        <dbReference type="SAM" id="Phobius"/>
    </source>
</evidence>